<evidence type="ECO:0000256" key="1">
    <source>
        <dbReference type="SAM" id="Phobius"/>
    </source>
</evidence>
<evidence type="ECO:0008006" key="5">
    <source>
        <dbReference type="Google" id="ProtNLM"/>
    </source>
</evidence>
<reference evidence="3 4" key="1">
    <citation type="submission" date="2022-08" db="EMBL/GenBank/DDBJ databases">
        <authorList>
            <person name="Li F."/>
        </authorList>
    </citation>
    <scope>NUCLEOTIDE SEQUENCE [LARGE SCALE GENOMIC DNA]</scope>
    <source>
        <strain evidence="3 4">10F1B-8-1</strain>
    </source>
</reference>
<sequence length="397" mass="39055">MPTTRRTAALSTVLALTAASVLALGAAPASAATSDVVTPGLQWTAVDDNALTIGDVAPRYRDVAGTGIDIDGYGSLSGLFTSLTASYGPMTGVPVTITPVSAVYLDDGLTSITADGYVDFGDGRDISVDLTLEIQGSYARWSFDASSLGPATLTATGQLTSGDDSVGIASGVQSATVTSGGATLRPVLGMVTEGTGRAFTVSSSGLVSFTMPSGQLSTFTLAVEDFAPCARTAAITDMDVRLATLAASFGGEIAPATGSGCVSIAPAAAFPTGTPTDQSLAVTLDPAVSTTGLTVGTAGLPSGLALVFDPATSRLRLTGTAAEGSYDVTVVFSSAGGAGGSAPMTVTLALEVTAAPAAAAPELAATGADAWPGLLAGFALVLLGALAVAVRRRTARG</sequence>
<feature type="chain" id="PRO_5045720742" description="LPXTG cell wall anchor domain-containing protein" evidence="2">
    <location>
        <begin position="32"/>
        <end position="397"/>
    </location>
</feature>
<accession>A0ABT1ZID5</accession>
<comment type="caution">
    <text evidence="3">The sequence shown here is derived from an EMBL/GenBank/DDBJ whole genome shotgun (WGS) entry which is preliminary data.</text>
</comment>
<gene>
    <name evidence="3" type="ORF">NUH29_13055</name>
</gene>
<keyword evidence="2" id="KW-0732">Signal</keyword>
<dbReference type="Proteomes" id="UP001205337">
    <property type="component" value="Unassembled WGS sequence"/>
</dbReference>
<keyword evidence="1" id="KW-0812">Transmembrane</keyword>
<feature type="signal peptide" evidence="2">
    <location>
        <begin position="1"/>
        <end position="31"/>
    </location>
</feature>
<protein>
    <recommendedName>
        <fullName evidence="5">LPXTG cell wall anchor domain-containing protein</fullName>
    </recommendedName>
</protein>
<name>A0ABT1ZID5_9MICO</name>
<keyword evidence="1" id="KW-0472">Membrane</keyword>
<keyword evidence="4" id="KW-1185">Reference proteome</keyword>
<organism evidence="3 4">
    <name type="scientific">Protaetiibacter mangrovi</name>
    <dbReference type="NCBI Taxonomy" id="2970926"/>
    <lineage>
        <taxon>Bacteria</taxon>
        <taxon>Bacillati</taxon>
        <taxon>Actinomycetota</taxon>
        <taxon>Actinomycetes</taxon>
        <taxon>Micrococcales</taxon>
        <taxon>Microbacteriaceae</taxon>
        <taxon>Protaetiibacter</taxon>
    </lineage>
</organism>
<evidence type="ECO:0000313" key="3">
    <source>
        <dbReference type="EMBL" id="MCS0500477.1"/>
    </source>
</evidence>
<keyword evidence="1" id="KW-1133">Transmembrane helix</keyword>
<dbReference type="RefSeq" id="WP_258799648.1">
    <property type="nucleotide sequence ID" value="NZ_JANTHX010000008.1"/>
</dbReference>
<feature type="transmembrane region" description="Helical" evidence="1">
    <location>
        <begin position="370"/>
        <end position="390"/>
    </location>
</feature>
<dbReference type="EMBL" id="JANTHX010000008">
    <property type="protein sequence ID" value="MCS0500477.1"/>
    <property type="molecule type" value="Genomic_DNA"/>
</dbReference>
<proteinExistence type="predicted"/>
<evidence type="ECO:0000313" key="4">
    <source>
        <dbReference type="Proteomes" id="UP001205337"/>
    </source>
</evidence>
<evidence type="ECO:0000256" key="2">
    <source>
        <dbReference type="SAM" id="SignalP"/>
    </source>
</evidence>